<evidence type="ECO:0000259" key="2">
    <source>
        <dbReference type="Pfam" id="PF18738"/>
    </source>
</evidence>
<dbReference type="EMBL" id="CACVKT020008449">
    <property type="protein sequence ID" value="CAC5415555.1"/>
    <property type="molecule type" value="Genomic_DNA"/>
</dbReference>
<dbReference type="InterPro" id="IPR041249">
    <property type="entry name" value="HEPN_DZIP3"/>
</dbReference>
<dbReference type="InterPro" id="IPR049050">
    <property type="entry name" value="nSTAND3"/>
</dbReference>
<evidence type="ECO:0000313" key="4">
    <source>
        <dbReference type="EMBL" id="CAC5415555.1"/>
    </source>
</evidence>
<proteinExistence type="predicted"/>
<gene>
    <name evidence="4" type="ORF">MCOR_48245</name>
</gene>
<dbReference type="AlphaFoldDB" id="A0A6J8E7T6"/>
<feature type="domain" description="DZIP3-like HEPN" evidence="2">
    <location>
        <begin position="39"/>
        <end position="177"/>
    </location>
</feature>
<dbReference type="Proteomes" id="UP000507470">
    <property type="component" value="Unassembled WGS sequence"/>
</dbReference>
<dbReference type="OrthoDB" id="6083162at2759"/>
<evidence type="ECO:0000256" key="1">
    <source>
        <dbReference type="SAM" id="Coils"/>
    </source>
</evidence>
<organism evidence="4 5">
    <name type="scientific">Mytilus coruscus</name>
    <name type="common">Sea mussel</name>
    <dbReference type="NCBI Taxonomy" id="42192"/>
    <lineage>
        <taxon>Eukaryota</taxon>
        <taxon>Metazoa</taxon>
        <taxon>Spiralia</taxon>
        <taxon>Lophotrochozoa</taxon>
        <taxon>Mollusca</taxon>
        <taxon>Bivalvia</taxon>
        <taxon>Autobranchia</taxon>
        <taxon>Pteriomorphia</taxon>
        <taxon>Mytilida</taxon>
        <taxon>Mytiloidea</taxon>
        <taxon>Mytilidae</taxon>
        <taxon>Mytilinae</taxon>
        <taxon>Mytilus</taxon>
    </lineage>
</organism>
<dbReference type="InterPro" id="IPR027417">
    <property type="entry name" value="P-loop_NTPase"/>
</dbReference>
<accession>A0A6J8E7T6</accession>
<keyword evidence="1" id="KW-0175">Coiled coil</keyword>
<sequence>MATLSQEEENYVRINFLLTGISPTAVRIYFDNEFHPSCLYTSIKKEYNKLFDQKKRRVINQAQWDLLYPRGGSTPSSKQFDVTLMITLIRHLTNIKQPGLGYEKLPQPTETTTGDDLARIKYYRNHIAHLDNATLDSRSFTNAWNDISDAVGRLGGKVLLDECNSLRTKTLDQSNQDIIKEMKQASKEMQEIKLEVEALKKSFDSLTVNYTDLNNDHTELIEDYGALRNDHEKMNNTVIELRQTYDDTLPRGLRAKTKRTLEHWMEDAMMHVETRTDKHVFECITRNPCVLVTGSFGIGKTSTIKHVALRMNESGYDVIPVIDDPSDILNFYNPNRRTVFVIDDFCGKYTLITSQFDKWKTLTDDILSLLEDENCKIIASCRLQVYNDSKFTTLSLFNNCICNLMSEELSLTHTEKNEITYLFLRSESSKICKLHDLFNFFPLLCKKFHDNPTSDITQVFTNPTPVLQTEINQLQKGRIYGKYCALALCVKFNNSLPEELLTGDIDRDNRSKFKNMCEKCNLDRGTSRLLLKDELDSLIDTFLINDHGCYSFQHEQYFEFFRCHFSNI</sequence>
<name>A0A6J8E7T6_MYTCO</name>
<reference evidence="4 5" key="1">
    <citation type="submission" date="2020-06" db="EMBL/GenBank/DDBJ databases">
        <authorList>
            <person name="Li R."/>
            <person name="Bekaert M."/>
        </authorList>
    </citation>
    <scope>NUCLEOTIDE SEQUENCE [LARGE SCALE GENOMIC DNA]</scope>
    <source>
        <strain evidence="5">wild</strain>
    </source>
</reference>
<feature type="domain" description="Novel STAND NTPase 3" evidence="3">
    <location>
        <begin position="272"/>
        <end position="424"/>
    </location>
</feature>
<evidence type="ECO:0000259" key="3">
    <source>
        <dbReference type="Pfam" id="PF20720"/>
    </source>
</evidence>
<dbReference type="Pfam" id="PF20720">
    <property type="entry name" value="nSTAND3"/>
    <property type="match status" value="1"/>
</dbReference>
<dbReference type="SUPFAM" id="SSF52540">
    <property type="entry name" value="P-loop containing nucleoside triphosphate hydrolases"/>
    <property type="match status" value="1"/>
</dbReference>
<dbReference type="Pfam" id="PF18738">
    <property type="entry name" value="HEPN_DZIP3"/>
    <property type="match status" value="1"/>
</dbReference>
<feature type="coiled-coil region" evidence="1">
    <location>
        <begin position="175"/>
        <end position="209"/>
    </location>
</feature>
<evidence type="ECO:0000313" key="5">
    <source>
        <dbReference type="Proteomes" id="UP000507470"/>
    </source>
</evidence>
<keyword evidence="5" id="KW-1185">Reference proteome</keyword>
<protein>
    <submittedName>
        <fullName evidence="4">Uncharacterized protein</fullName>
    </submittedName>
</protein>